<gene>
    <name evidence="2" type="ORF">G3T36_12575</name>
</gene>
<dbReference type="InterPro" id="IPR007899">
    <property type="entry name" value="CHAD_dom"/>
</dbReference>
<dbReference type="PROSITE" id="PS51708">
    <property type="entry name" value="CHAD"/>
    <property type="match status" value="1"/>
</dbReference>
<reference evidence="2 3" key="1">
    <citation type="journal article" date="2014" name="J. Microbiol.">
        <title>Diaminobutyricibacter tongyongensis gen. nov., sp. nov. and Homoserinibacter gongjuensis gen. nov., sp. nov. belong to the family Microbacteriaceae.</title>
        <authorList>
            <person name="Kim S.J."/>
            <person name="Ahn J.H."/>
            <person name="Weon H.Y."/>
            <person name="Hamada M."/>
            <person name="Suzuki K."/>
            <person name="Kwon S.W."/>
        </authorList>
    </citation>
    <scope>NUCLEOTIDE SEQUENCE [LARGE SCALE GENOMIC DNA]</scope>
    <source>
        <strain evidence="2 3">NBRC 108724</strain>
    </source>
</reference>
<dbReference type="InterPro" id="IPR038186">
    <property type="entry name" value="CHAD_dom_sf"/>
</dbReference>
<protein>
    <submittedName>
        <fullName evidence="2">CHAD domain-containing protein</fullName>
    </submittedName>
</protein>
<dbReference type="AlphaFoldDB" id="A0A6L9XZ58"/>
<dbReference type="Pfam" id="PF05235">
    <property type="entry name" value="CHAD"/>
    <property type="match status" value="1"/>
</dbReference>
<proteinExistence type="predicted"/>
<evidence type="ECO:0000313" key="3">
    <source>
        <dbReference type="Proteomes" id="UP000474967"/>
    </source>
</evidence>
<dbReference type="EMBL" id="JAAGWY010000002">
    <property type="protein sequence ID" value="NEN06703.1"/>
    <property type="molecule type" value="Genomic_DNA"/>
</dbReference>
<dbReference type="SMART" id="SM00880">
    <property type="entry name" value="CHAD"/>
    <property type="match status" value="1"/>
</dbReference>
<dbReference type="PANTHER" id="PTHR39339:SF1">
    <property type="entry name" value="CHAD DOMAIN-CONTAINING PROTEIN"/>
    <property type="match status" value="1"/>
</dbReference>
<dbReference type="Proteomes" id="UP000474967">
    <property type="component" value="Unassembled WGS sequence"/>
</dbReference>
<comment type="caution">
    <text evidence="2">The sequence shown here is derived from an EMBL/GenBank/DDBJ whole genome shotgun (WGS) entry which is preliminary data.</text>
</comment>
<dbReference type="PANTHER" id="PTHR39339">
    <property type="entry name" value="SLR1444 PROTEIN"/>
    <property type="match status" value="1"/>
</dbReference>
<dbReference type="RefSeq" id="WP_163290090.1">
    <property type="nucleotide sequence ID" value="NZ_JAAGWY010000002.1"/>
</dbReference>
<keyword evidence="3" id="KW-1185">Reference proteome</keyword>
<sequence length="293" mass="32706">MEVDTAASAGDAIIRILVFLDAELRVQLEAVRRDEPDSVHQARIRVRRIRSVLAVYRRLFDRTQTDDLRQDLRALGAALGTARDPEVRAKTTEDLLLAHTAPAVIDAVESLAGQSRDEHRDARRGLLALFDSAEHAALLDRLTRFAVDPPLHPHRAQRPARRSFRQALRREVGRVDERARAAADLQLDALHELRKKVRRLRYAADAVSSEPVAVLGARTQRLAYAAETAQDVLGDHRDGILLARHLRRAIAGHALNRSAATGVGIFAARCERQANRELERLDVALDGIRELYA</sequence>
<feature type="domain" description="CHAD" evidence="1">
    <location>
        <begin position="6"/>
        <end position="293"/>
    </location>
</feature>
<name>A0A6L9XZ58_9MICO</name>
<evidence type="ECO:0000259" key="1">
    <source>
        <dbReference type="PROSITE" id="PS51708"/>
    </source>
</evidence>
<evidence type="ECO:0000313" key="2">
    <source>
        <dbReference type="EMBL" id="NEN06703.1"/>
    </source>
</evidence>
<dbReference type="Gene3D" id="1.40.20.10">
    <property type="entry name" value="CHAD domain"/>
    <property type="match status" value="1"/>
</dbReference>
<accession>A0A6L9XZ58</accession>
<organism evidence="2 3">
    <name type="scientific">Leifsonia tongyongensis</name>
    <dbReference type="NCBI Taxonomy" id="1268043"/>
    <lineage>
        <taxon>Bacteria</taxon>
        <taxon>Bacillati</taxon>
        <taxon>Actinomycetota</taxon>
        <taxon>Actinomycetes</taxon>
        <taxon>Micrococcales</taxon>
        <taxon>Microbacteriaceae</taxon>
        <taxon>Leifsonia</taxon>
    </lineage>
</organism>